<keyword evidence="2 9" id="KW-0808">Transferase</keyword>
<accession>A0A1I3T2T0</accession>
<dbReference type="Gene3D" id="3.20.20.70">
    <property type="entry name" value="Aldolase class I"/>
    <property type="match status" value="1"/>
</dbReference>
<reference evidence="14" key="1">
    <citation type="submission" date="2016-10" db="EMBL/GenBank/DDBJ databases">
        <authorList>
            <person name="Varghese N."/>
            <person name="Submissions S."/>
        </authorList>
    </citation>
    <scope>NUCLEOTIDE SEQUENCE [LARGE SCALE GENOMIC DNA]</scope>
    <source>
        <strain evidence="14">DSM 26542</strain>
    </source>
</reference>
<keyword evidence="5 9" id="KW-0784">Thiamine biosynthesis</keyword>
<dbReference type="SUPFAM" id="SSF51391">
    <property type="entry name" value="Thiamin phosphate synthase"/>
    <property type="match status" value="1"/>
</dbReference>
<gene>
    <name evidence="9" type="primary">thiE</name>
    <name evidence="13" type="ORF">SAMN04487893_11226</name>
</gene>
<dbReference type="GO" id="GO:0005737">
    <property type="term" value="C:cytoplasm"/>
    <property type="evidence" value="ECO:0007669"/>
    <property type="project" value="TreeGrafter"/>
</dbReference>
<feature type="binding site" evidence="9">
    <location>
        <position position="132"/>
    </location>
    <ligand>
        <name>4-amino-2-methyl-5-(diphosphooxymethyl)pyrimidine</name>
        <dbReference type="ChEBI" id="CHEBI:57841"/>
    </ligand>
</feature>
<evidence type="ECO:0000256" key="7">
    <source>
        <dbReference type="ARBA" id="ARBA00047851"/>
    </source>
</evidence>
<feature type="binding site" evidence="9">
    <location>
        <position position="165"/>
    </location>
    <ligand>
        <name>2-[(2R,5Z)-2-carboxy-4-methylthiazol-5(2H)-ylidene]ethyl phosphate</name>
        <dbReference type="ChEBI" id="CHEBI:62899"/>
    </ligand>
</feature>
<keyword evidence="14" id="KW-1185">Reference proteome</keyword>
<feature type="binding site" evidence="9">
    <location>
        <position position="65"/>
    </location>
    <ligand>
        <name>4-amino-2-methyl-5-(diphosphooxymethyl)pyrimidine</name>
        <dbReference type="ChEBI" id="CHEBI:57841"/>
    </ligand>
</feature>
<feature type="binding site" evidence="9">
    <location>
        <position position="103"/>
    </location>
    <ligand>
        <name>4-amino-2-methyl-5-(diphosphooxymethyl)pyrimidine</name>
        <dbReference type="ChEBI" id="CHEBI:57841"/>
    </ligand>
</feature>
<organism evidence="13 14">
    <name type="scientific">Myroides guanonis</name>
    <dbReference type="NCBI Taxonomy" id="1150112"/>
    <lineage>
        <taxon>Bacteria</taxon>
        <taxon>Pseudomonadati</taxon>
        <taxon>Bacteroidota</taxon>
        <taxon>Flavobacteriia</taxon>
        <taxon>Flavobacteriales</taxon>
        <taxon>Flavobacteriaceae</taxon>
        <taxon>Myroides</taxon>
    </lineage>
</organism>
<feature type="binding site" evidence="9">
    <location>
        <begin position="33"/>
        <end position="37"/>
    </location>
    <ligand>
        <name>4-amino-2-methyl-5-(diphosphooxymethyl)pyrimidine</name>
        <dbReference type="ChEBI" id="CHEBI:57841"/>
    </ligand>
</feature>
<evidence type="ECO:0000256" key="8">
    <source>
        <dbReference type="ARBA" id="ARBA00047883"/>
    </source>
</evidence>
<dbReference type="AlphaFoldDB" id="A0A1I3T2T0"/>
<protein>
    <recommendedName>
        <fullName evidence="9">Thiamine-phosphate synthase</fullName>
        <shortName evidence="9">TP synthase</shortName>
        <shortName evidence="9">TPS</shortName>
        <ecNumber evidence="9">2.5.1.3</ecNumber>
    </recommendedName>
    <alternativeName>
        <fullName evidence="9">Thiamine-phosphate pyrophosphorylase</fullName>
        <shortName evidence="9">TMP pyrophosphorylase</shortName>
        <shortName evidence="9">TMP-PPase</shortName>
    </alternativeName>
</protein>
<dbReference type="PANTHER" id="PTHR20857:SF15">
    <property type="entry name" value="THIAMINE-PHOSPHATE SYNTHASE"/>
    <property type="match status" value="1"/>
</dbReference>
<dbReference type="CDD" id="cd00564">
    <property type="entry name" value="TMP_TenI"/>
    <property type="match status" value="1"/>
</dbReference>
<comment type="cofactor">
    <cofactor evidence="9">
        <name>Mg(2+)</name>
        <dbReference type="ChEBI" id="CHEBI:18420"/>
    </cofactor>
    <text evidence="9">Binds 1 Mg(2+) ion per subunit.</text>
</comment>
<dbReference type="InterPro" id="IPR022998">
    <property type="entry name" value="ThiamineP_synth_TenI"/>
</dbReference>
<dbReference type="OrthoDB" id="9812206at2"/>
<comment type="caution">
    <text evidence="9">Lacks conserved residue(s) required for the propagation of feature annotation.</text>
</comment>
<feature type="domain" description="Thiamine phosphate synthase/TenI" evidence="12">
    <location>
        <begin position="12"/>
        <end position="185"/>
    </location>
</feature>
<comment type="catalytic activity">
    <reaction evidence="6 9 10">
        <text>4-methyl-5-(2-phosphooxyethyl)-thiazole + 4-amino-2-methyl-5-(diphosphooxymethyl)pyrimidine + H(+) = thiamine phosphate + diphosphate</text>
        <dbReference type="Rhea" id="RHEA:22328"/>
        <dbReference type="ChEBI" id="CHEBI:15378"/>
        <dbReference type="ChEBI" id="CHEBI:33019"/>
        <dbReference type="ChEBI" id="CHEBI:37575"/>
        <dbReference type="ChEBI" id="CHEBI:57841"/>
        <dbReference type="ChEBI" id="CHEBI:58296"/>
        <dbReference type="EC" id="2.5.1.3"/>
    </reaction>
</comment>
<comment type="catalytic activity">
    <reaction evidence="8 9 10">
        <text>2-[(2R,5Z)-2-carboxy-4-methylthiazol-5(2H)-ylidene]ethyl phosphate + 4-amino-2-methyl-5-(diphosphooxymethyl)pyrimidine + 2 H(+) = thiamine phosphate + CO2 + diphosphate</text>
        <dbReference type="Rhea" id="RHEA:47844"/>
        <dbReference type="ChEBI" id="CHEBI:15378"/>
        <dbReference type="ChEBI" id="CHEBI:16526"/>
        <dbReference type="ChEBI" id="CHEBI:33019"/>
        <dbReference type="ChEBI" id="CHEBI:37575"/>
        <dbReference type="ChEBI" id="CHEBI:57841"/>
        <dbReference type="ChEBI" id="CHEBI:62899"/>
        <dbReference type="EC" id="2.5.1.3"/>
    </reaction>
</comment>
<keyword evidence="4 9" id="KW-0460">Magnesium</keyword>
<evidence type="ECO:0000256" key="11">
    <source>
        <dbReference type="RuleBase" id="RU004253"/>
    </source>
</evidence>
<keyword evidence="3 9" id="KW-0479">Metal-binding</keyword>
<evidence type="ECO:0000256" key="3">
    <source>
        <dbReference type="ARBA" id="ARBA00022723"/>
    </source>
</evidence>
<dbReference type="EC" id="2.5.1.3" evidence="9"/>
<proteinExistence type="inferred from homology"/>
<evidence type="ECO:0000256" key="1">
    <source>
        <dbReference type="ARBA" id="ARBA00005165"/>
    </source>
</evidence>
<feature type="binding site" evidence="9">
    <location>
        <position position="66"/>
    </location>
    <ligand>
        <name>Mg(2+)</name>
        <dbReference type="ChEBI" id="CHEBI:18420"/>
    </ligand>
</feature>
<evidence type="ECO:0000256" key="9">
    <source>
        <dbReference type="HAMAP-Rule" id="MF_00097"/>
    </source>
</evidence>
<feature type="binding site" evidence="9">
    <location>
        <begin position="129"/>
        <end position="131"/>
    </location>
    <ligand>
        <name>2-[(2R,5Z)-2-carboxy-4-methylthiazol-5(2H)-ylidene]ethyl phosphate</name>
        <dbReference type="ChEBI" id="CHEBI:62899"/>
    </ligand>
</feature>
<dbReference type="NCBIfam" id="TIGR00693">
    <property type="entry name" value="thiE"/>
    <property type="match status" value="1"/>
</dbReference>
<evidence type="ECO:0000256" key="2">
    <source>
        <dbReference type="ARBA" id="ARBA00022679"/>
    </source>
</evidence>
<evidence type="ECO:0000256" key="4">
    <source>
        <dbReference type="ARBA" id="ARBA00022842"/>
    </source>
</evidence>
<feature type="binding site" evidence="9">
    <location>
        <position position="85"/>
    </location>
    <ligand>
        <name>Mg(2+)</name>
        <dbReference type="ChEBI" id="CHEBI:18420"/>
    </ligand>
</feature>
<dbReference type="EMBL" id="FORU01000012">
    <property type="protein sequence ID" value="SFJ64499.1"/>
    <property type="molecule type" value="Genomic_DNA"/>
</dbReference>
<dbReference type="Proteomes" id="UP000243887">
    <property type="component" value="Unassembled WGS sequence"/>
</dbReference>
<sequence>MIDKLHYISNGNTQEEQLFLIEAALDTGVTWLQFRFKNTDTKTRWQTAERTKRLCETYKTTLIINDHVDLALAIEADGVHLGLQDTSIEEARKLLGSKIIGGTANTWENLLQRYDENCDYIGLGPFRHTTTKEKLDPILGLKGYPNILSKWILLTTPPPLIAIGGIQIADVFPLLQAGIHGIAFSQLLNTAADKRNTLNQLKSLLNETTANKR</sequence>
<dbReference type="InterPro" id="IPR034291">
    <property type="entry name" value="TMP_synthase"/>
</dbReference>
<evidence type="ECO:0000313" key="14">
    <source>
        <dbReference type="Proteomes" id="UP000243887"/>
    </source>
</evidence>
<dbReference type="PANTHER" id="PTHR20857">
    <property type="entry name" value="THIAMINE-PHOSPHATE PYROPHOSPHORYLASE"/>
    <property type="match status" value="1"/>
</dbReference>
<dbReference type="GO" id="GO:0004789">
    <property type="term" value="F:thiamine-phosphate diphosphorylase activity"/>
    <property type="evidence" value="ECO:0007669"/>
    <property type="project" value="UniProtKB-UniRule"/>
</dbReference>
<dbReference type="InterPro" id="IPR013785">
    <property type="entry name" value="Aldolase_TIM"/>
</dbReference>
<dbReference type="GO" id="GO:0009228">
    <property type="term" value="P:thiamine biosynthetic process"/>
    <property type="evidence" value="ECO:0007669"/>
    <property type="project" value="UniProtKB-KW"/>
</dbReference>
<name>A0A1I3T2T0_9FLAO</name>
<dbReference type="STRING" id="1150112.SAMN04487893_11226"/>
<dbReference type="RefSeq" id="WP_090679889.1">
    <property type="nucleotide sequence ID" value="NZ_FORU01000012.1"/>
</dbReference>
<dbReference type="GO" id="GO:0009229">
    <property type="term" value="P:thiamine diphosphate biosynthetic process"/>
    <property type="evidence" value="ECO:0007669"/>
    <property type="project" value="UniProtKB-UniRule"/>
</dbReference>
<evidence type="ECO:0000256" key="5">
    <source>
        <dbReference type="ARBA" id="ARBA00022977"/>
    </source>
</evidence>
<dbReference type="GO" id="GO:0000287">
    <property type="term" value="F:magnesium ion binding"/>
    <property type="evidence" value="ECO:0007669"/>
    <property type="project" value="UniProtKB-UniRule"/>
</dbReference>
<comment type="catalytic activity">
    <reaction evidence="7 9 10">
        <text>2-(2-carboxy-4-methylthiazol-5-yl)ethyl phosphate + 4-amino-2-methyl-5-(diphosphooxymethyl)pyrimidine + 2 H(+) = thiamine phosphate + CO2 + diphosphate</text>
        <dbReference type="Rhea" id="RHEA:47848"/>
        <dbReference type="ChEBI" id="CHEBI:15378"/>
        <dbReference type="ChEBI" id="CHEBI:16526"/>
        <dbReference type="ChEBI" id="CHEBI:33019"/>
        <dbReference type="ChEBI" id="CHEBI:37575"/>
        <dbReference type="ChEBI" id="CHEBI:57841"/>
        <dbReference type="ChEBI" id="CHEBI:62890"/>
        <dbReference type="EC" id="2.5.1.3"/>
    </reaction>
</comment>
<comment type="function">
    <text evidence="9">Condenses 4-methyl-5-(beta-hydroxyethyl)thiazole monophosphate (THZ-P) and 2-methyl-4-amino-5-hydroxymethyl pyrimidine pyrophosphate (HMP-PP) to form thiamine monophosphate (TMP).</text>
</comment>
<dbReference type="HAMAP" id="MF_00097">
    <property type="entry name" value="TMP_synthase"/>
    <property type="match status" value="1"/>
</dbReference>
<dbReference type="UniPathway" id="UPA00060">
    <property type="reaction ID" value="UER00141"/>
</dbReference>
<evidence type="ECO:0000259" key="12">
    <source>
        <dbReference type="Pfam" id="PF02581"/>
    </source>
</evidence>
<evidence type="ECO:0000313" key="13">
    <source>
        <dbReference type="EMBL" id="SFJ64499.1"/>
    </source>
</evidence>
<evidence type="ECO:0000256" key="6">
    <source>
        <dbReference type="ARBA" id="ARBA00047334"/>
    </source>
</evidence>
<comment type="similarity">
    <text evidence="9 10">Belongs to the thiamine-phosphate synthase family.</text>
</comment>
<evidence type="ECO:0000256" key="10">
    <source>
        <dbReference type="RuleBase" id="RU003826"/>
    </source>
</evidence>
<comment type="pathway">
    <text evidence="1 9 11">Cofactor biosynthesis; thiamine diphosphate biosynthesis; thiamine phosphate from 4-amino-2-methyl-5-diphosphomethylpyrimidine and 4-methyl-5-(2-phosphoethyl)-thiazole: step 1/1.</text>
</comment>
<dbReference type="Pfam" id="PF02581">
    <property type="entry name" value="TMP-TENI"/>
    <property type="match status" value="1"/>
</dbReference>
<dbReference type="InterPro" id="IPR036206">
    <property type="entry name" value="ThiamineP_synth_sf"/>
</dbReference>